<protein>
    <recommendedName>
        <fullName evidence="2">DUF547 domain-containing protein</fullName>
    </recommendedName>
</protein>
<dbReference type="PANTHER" id="PTHR34386">
    <property type="entry name" value="GLUTAREDOXIN"/>
    <property type="match status" value="1"/>
</dbReference>
<dbReference type="AlphaFoldDB" id="A0A1E5T5E5"/>
<dbReference type="RefSeq" id="WP_069833839.1">
    <property type="nucleotide sequence ID" value="NZ_MDGQ01000003.1"/>
</dbReference>
<name>A0A1E5T5E5_9BACT</name>
<dbReference type="GO" id="GO:0009055">
    <property type="term" value="F:electron transfer activity"/>
    <property type="evidence" value="ECO:0007669"/>
    <property type="project" value="TreeGrafter"/>
</dbReference>
<dbReference type="InterPro" id="IPR051548">
    <property type="entry name" value="Grx-like_ET"/>
</dbReference>
<dbReference type="Proteomes" id="UP000095552">
    <property type="component" value="Unassembled WGS sequence"/>
</dbReference>
<feature type="chain" id="PRO_5009185994" description="DUF547 domain-containing protein" evidence="1">
    <location>
        <begin position="20"/>
        <end position="515"/>
    </location>
</feature>
<feature type="domain" description="DUF547" evidence="2">
    <location>
        <begin position="68"/>
        <end position="169"/>
    </location>
</feature>
<keyword evidence="4" id="KW-1185">Reference proteome</keyword>
<sequence>MKKSIIIFIGLLFGALANAQNLDGFLDKADAFFKANVANGLVDYASIKADGKDLNGLVNQIGSFDAASLSPIERKAFFINAYNILVINGIIKEYPTKSPLEIGGFFDTKKHTIAGQQMTLNELEKDNLLKVTGDEKLHFVLVCAAISCPPIATFAYRPENLDAQILERTKMALSNDEFIQVNDDKKSVGLSEIFKWYPGDFKDKADNIIAYINQYRTNKIPSSYKTTYYTYNWTVNAQASKKDNEPTSNLQVFTPSVLLKKGQVELRSFYNIYTQNSVRNREGNSVALEDRQSFFNVQYSFNYGITKSARLNVGVDVIVSSFSDGSFLSPVFQSGDRNEVALAAFGPVVRFSPFKKLPNLSIRSAFWFPGASNLEDRNGVFVNHDRYTSFTQLFYDMELNTSWRLFLEADLLYRFARRDDQVDFFRTPLTGILSYFLPNGKASLFALYQYSPRFERLDNGFDSQFGLSQWFQQAGVGFKYQLNSKLELEASYSNFFASRNDGGGQTFNLGFRWLK</sequence>
<feature type="signal peptide" evidence="1">
    <location>
        <begin position="1"/>
        <end position="19"/>
    </location>
</feature>
<accession>A0A1E5T5E5</accession>
<proteinExistence type="predicted"/>
<evidence type="ECO:0000256" key="1">
    <source>
        <dbReference type="SAM" id="SignalP"/>
    </source>
</evidence>
<organism evidence="3 4">
    <name type="scientific">Roseivirga misakiensis</name>
    <dbReference type="NCBI Taxonomy" id="1563681"/>
    <lineage>
        <taxon>Bacteria</taxon>
        <taxon>Pseudomonadati</taxon>
        <taxon>Bacteroidota</taxon>
        <taxon>Cytophagia</taxon>
        <taxon>Cytophagales</taxon>
        <taxon>Roseivirgaceae</taxon>
        <taxon>Roseivirga</taxon>
    </lineage>
</organism>
<dbReference type="EMBL" id="MDGQ01000003">
    <property type="protein sequence ID" value="OEK06527.1"/>
    <property type="molecule type" value="Genomic_DNA"/>
</dbReference>
<gene>
    <name evidence="3" type="ORF">BFP71_02325</name>
</gene>
<dbReference type="OrthoDB" id="526867at2"/>
<dbReference type="GO" id="GO:0045454">
    <property type="term" value="P:cell redox homeostasis"/>
    <property type="evidence" value="ECO:0007669"/>
    <property type="project" value="TreeGrafter"/>
</dbReference>
<dbReference type="PANTHER" id="PTHR34386:SF1">
    <property type="entry name" value="GLUTAREDOXIN-LIKE PROTEIN NRDH"/>
    <property type="match status" value="1"/>
</dbReference>
<comment type="caution">
    <text evidence="3">The sequence shown here is derived from an EMBL/GenBank/DDBJ whole genome shotgun (WGS) entry which is preliminary data.</text>
</comment>
<dbReference type="STRING" id="1563681.BFP71_02325"/>
<evidence type="ECO:0000259" key="2">
    <source>
        <dbReference type="Pfam" id="PF04784"/>
    </source>
</evidence>
<keyword evidence="1" id="KW-0732">Signal</keyword>
<reference evidence="3 4" key="1">
    <citation type="submission" date="2016-08" db="EMBL/GenBank/DDBJ databases">
        <title>Draft genome of Fabibacter sp. strain SK-8.</title>
        <authorList>
            <person name="Wong S.-K."/>
            <person name="Hamasaki K."/>
            <person name="Yoshizawa S."/>
        </authorList>
    </citation>
    <scope>NUCLEOTIDE SEQUENCE [LARGE SCALE GENOMIC DNA]</scope>
    <source>
        <strain evidence="3 4">SK-8</strain>
    </source>
</reference>
<dbReference type="Pfam" id="PF04784">
    <property type="entry name" value="DUF547"/>
    <property type="match status" value="1"/>
</dbReference>
<evidence type="ECO:0000313" key="3">
    <source>
        <dbReference type="EMBL" id="OEK06527.1"/>
    </source>
</evidence>
<evidence type="ECO:0000313" key="4">
    <source>
        <dbReference type="Proteomes" id="UP000095552"/>
    </source>
</evidence>
<dbReference type="InterPro" id="IPR006869">
    <property type="entry name" value="DUF547"/>
</dbReference>